<comment type="similarity">
    <text evidence="13">Belongs to the LpxK family.</text>
</comment>
<evidence type="ECO:0000256" key="11">
    <source>
        <dbReference type="ARBA" id="ARBA00023098"/>
    </source>
</evidence>
<organism evidence="14 15">
    <name type="scientific">Pukyongia salina</name>
    <dbReference type="NCBI Taxonomy" id="2094025"/>
    <lineage>
        <taxon>Bacteria</taxon>
        <taxon>Pseudomonadati</taxon>
        <taxon>Bacteroidota</taxon>
        <taxon>Flavobacteriia</taxon>
        <taxon>Flavobacteriales</taxon>
        <taxon>Flavobacteriaceae</taxon>
        <taxon>Pukyongia</taxon>
    </lineage>
</organism>
<evidence type="ECO:0000256" key="8">
    <source>
        <dbReference type="ARBA" id="ARBA00022741"/>
    </source>
</evidence>
<dbReference type="GO" id="GO:0005886">
    <property type="term" value="C:plasma membrane"/>
    <property type="evidence" value="ECO:0007669"/>
    <property type="project" value="TreeGrafter"/>
</dbReference>
<keyword evidence="7 13" id="KW-0808">Transferase</keyword>
<comment type="function">
    <text evidence="1 13">Transfers the gamma-phosphate of ATP to the 4'-position of a tetraacyldisaccharide 1-phosphate intermediate (termed DS-1-P) to form tetraacyldisaccharide 1,4'-bis-phosphate (lipid IVA).</text>
</comment>
<evidence type="ECO:0000256" key="1">
    <source>
        <dbReference type="ARBA" id="ARBA00002274"/>
    </source>
</evidence>
<evidence type="ECO:0000256" key="7">
    <source>
        <dbReference type="ARBA" id="ARBA00022679"/>
    </source>
</evidence>
<dbReference type="GO" id="GO:0009245">
    <property type="term" value="P:lipid A biosynthetic process"/>
    <property type="evidence" value="ECO:0007669"/>
    <property type="project" value="UniProtKB-UniRule"/>
</dbReference>
<dbReference type="Proteomes" id="UP000238442">
    <property type="component" value="Chromosome"/>
</dbReference>
<reference evidence="14 15" key="1">
    <citation type="submission" date="2018-02" db="EMBL/GenBank/DDBJ databases">
        <title>Genomic analysis of the strain RR4-38 isolated from a seawater recirculating aquaculture system.</title>
        <authorList>
            <person name="Kim Y.-S."/>
            <person name="Jang Y.H."/>
            <person name="Kim K.-H."/>
        </authorList>
    </citation>
    <scope>NUCLEOTIDE SEQUENCE [LARGE SCALE GENOMIC DNA]</scope>
    <source>
        <strain evidence="14 15">RR4-38</strain>
    </source>
</reference>
<dbReference type="AlphaFoldDB" id="A0A2S0HX90"/>
<evidence type="ECO:0000256" key="2">
    <source>
        <dbReference type="ARBA" id="ARBA00004870"/>
    </source>
</evidence>
<evidence type="ECO:0000313" key="15">
    <source>
        <dbReference type="Proteomes" id="UP000238442"/>
    </source>
</evidence>
<evidence type="ECO:0000256" key="10">
    <source>
        <dbReference type="ARBA" id="ARBA00022840"/>
    </source>
</evidence>
<evidence type="ECO:0000256" key="6">
    <source>
        <dbReference type="ARBA" id="ARBA00022556"/>
    </source>
</evidence>
<dbReference type="InterPro" id="IPR027417">
    <property type="entry name" value="P-loop_NTPase"/>
</dbReference>
<keyword evidence="5 13" id="KW-0444">Lipid biosynthesis</keyword>
<keyword evidence="15" id="KW-1185">Reference proteome</keyword>
<dbReference type="GO" id="GO:0009029">
    <property type="term" value="F:lipid-A 4'-kinase activity"/>
    <property type="evidence" value="ECO:0007669"/>
    <property type="project" value="UniProtKB-UniRule"/>
</dbReference>
<evidence type="ECO:0000256" key="9">
    <source>
        <dbReference type="ARBA" id="ARBA00022777"/>
    </source>
</evidence>
<comment type="pathway">
    <text evidence="2 13">Glycolipid biosynthesis; lipid IV(A) biosynthesis; lipid IV(A) from (3R)-3-hydroxytetradecanoyl-[acyl-carrier-protein] and UDP-N-acetyl-alpha-D-glucosamine: step 6/6.</text>
</comment>
<dbReference type="HAMAP" id="MF_00409">
    <property type="entry name" value="LpxK"/>
    <property type="match status" value="1"/>
</dbReference>
<dbReference type="GO" id="GO:0005524">
    <property type="term" value="F:ATP binding"/>
    <property type="evidence" value="ECO:0007669"/>
    <property type="project" value="UniProtKB-UniRule"/>
</dbReference>
<evidence type="ECO:0000256" key="13">
    <source>
        <dbReference type="HAMAP-Rule" id="MF_00409"/>
    </source>
</evidence>
<protein>
    <recommendedName>
        <fullName evidence="4 13">Tetraacyldisaccharide 4'-kinase</fullName>
        <ecNumber evidence="3 13">2.7.1.130</ecNumber>
    </recommendedName>
    <alternativeName>
        <fullName evidence="12 13">Lipid A 4'-kinase</fullName>
    </alternativeName>
</protein>
<keyword evidence="8 13" id="KW-0547">Nucleotide-binding</keyword>
<dbReference type="SUPFAM" id="SSF52540">
    <property type="entry name" value="P-loop containing nucleoside triphosphate hydrolases"/>
    <property type="match status" value="1"/>
</dbReference>
<dbReference type="RefSeq" id="WP_105216548.1">
    <property type="nucleotide sequence ID" value="NZ_CP027062.1"/>
</dbReference>
<dbReference type="NCBIfam" id="TIGR00682">
    <property type="entry name" value="lpxK"/>
    <property type="match status" value="1"/>
</dbReference>
<evidence type="ECO:0000256" key="3">
    <source>
        <dbReference type="ARBA" id="ARBA00012071"/>
    </source>
</evidence>
<evidence type="ECO:0000256" key="12">
    <source>
        <dbReference type="ARBA" id="ARBA00029757"/>
    </source>
</evidence>
<dbReference type="EMBL" id="CP027062">
    <property type="protein sequence ID" value="AVI51307.1"/>
    <property type="molecule type" value="Genomic_DNA"/>
</dbReference>
<gene>
    <name evidence="13 14" type="primary">lpxK</name>
    <name evidence="14" type="ORF">C5O00_09010</name>
</gene>
<dbReference type="EC" id="2.7.1.130" evidence="3 13"/>
<keyword evidence="9 13" id="KW-0418">Kinase</keyword>
<keyword evidence="11 13" id="KW-0443">Lipid metabolism</keyword>
<keyword evidence="6 13" id="KW-0441">Lipid A biosynthesis</keyword>
<proteinExistence type="inferred from homology"/>
<accession>A0A2S0HX90</accession>
<evidence type="ECO:0000313" key="14">
    <source>
        <dbReference type="EMBL" id="AVI51307.1"/>
    </source>
</evidence>
<dbReference type="InterPro" id="IPR003758">
    <property type="entry name" value="LpxK"/>
</dbReference>
<keyword evidence="10 13" id="KW-0067">ATP-binding</keyword>
<name>A0A2S0HX90_9FLAO</name>
<sequence length="336" mass="38872">MKFLRFLAFPFAILYGLVTAVRNYRYDKGWLKSKTYDVPVICVGNLSVGGTGKSPMITFLVRMLKDDYKVAVLSRGYKRKTSGYLEVKIDHTAQEVGDEPLQFKQNFPDVLIAVCADRRKGIERLKNRADVILLDDAFQHRKVNADLNILLTPCDDLYIDDYLLPMGMLREPVSGAERADIIVVTKCPNHIPYARQQEIQFRLKLKPHQKLYFSKVGYDKQIYGKTEIQPLRYLLDKPFTLVTGIANPLPLVDYLKSNGYNFTHDKFGDHHNFTASEIKKLAKKEILLTTEKDYMRLQPHIDKFALYYLPIKTILLNEQQPFFRERVVEAIEGSRV</sequence>
<dbReference type="GO" id="GO:0009244">
    <property type="term" value="P:lipopolysaccharide core region biosynthetic process"/>
    <property type="evidence" value="ECO:0007669"/>
    <property type="project" value="TreeGrafter"/>
</dbReference>
<dbReference type="PANTHER" id="PTHR42724">
    <property type="entry name" value="TETRAACYLDISACCHARIDE 4'-KINASE"/>
    <property type="match status" value="1"/>
</dbReference>
<comment type="catalytic activity">
    <reaction evidence="13">
        <text>a lipid A disaccharide + ATP = a lipid IVA + ADP + H(+)</text>
        <dbReference type="Rhea" id="RHEA:67840"/>
        <dbReference type="ChEBI" id="CHEBI:15378"/>
        <dbReference type="ChEBI" id="CHEBI:30616"/>
        <dbReference type="ChEBI" id="CHEBI:176343"/>
        <dbReference type="ChEBI" id="CHEBI:176425"/>
        <dbReference type="ChEBI" id="CHEBI:456216"/>
        <dbReference type="EC" id="2.7.1.130"/>
    </reaction>
</comment>
<evidence type="ECO:0000256" key="5">
    <source>
        <dbReference type="ARBA" id="ARBA00022516"/>
    </source>
</evidence>
<dbReference type="KEGG" id="aue:C5O00_09010"/>
<evidence type="ECO:0000256" key="4">
    <source>
        <dbReference type="ARBA" id="ARBA00016436"/>
    </source>
</evidence>
<dbReference type="Pfam" id="PF02606">
    <property type="entry name" value="LpxK"/>
    <property type="match status" value="1"/>
</dbReference>
<dbReference type="UniPathway" id="UPA00359">
    <property type="reaction ID" value="UER00482"/>
</dbReference>
<dbReference type="PANTHER" id="PTHR42724:SF1">
    <property type="entry name" value="TETRAACYLDISACCHARIDE 4'-KINASE, MITOCHONDRIAL-RELATED"/>
    <property type="match status" value="1"/>
</dbReference>
<comment type="caution">
    <text evidence="13">Lacks conserved residue(s) required for the propagation of feature annotation.</text>
</comment>
<dbReference type="OrthoDB" id="9766423at2"/>